<name>A0A1G7R678_9BACT</name>
<feature type="transmembrane region" description="Helical" evidence="1">
    <location>
        <begin position="187"/>
        <end position="207"/>
    </location>
</feature>
<reference evidence="3 4" key="1">
    <citation type="submission" date="2016-10" db="EMBL/GenBank/DDBJ databases">
        <authorList>
            <person name="de Groot N.N."/>
        </authorList>
    </citation>
    <scope>NUCLEOTIDE SEQUENCE [LARGE SCALE GENOMIC DNA]</scope>
    <source>
        <strain evidence="3 4">GAS232</strain>
    </source>
</reference>
<dbReference type="GO" id="GO:0016747">
    <property type="term" value="F:acyltransferase activity, transferring groups other than amino-acyl groups"/>
    <property type="evidence" value="ECO:0007669"/>
    <property type="project" value="InterPro"/>
</dbReference>
<dbReference type="Proteomes" id="UP000182427">
    <property type="component" value="Chromosome I"/>
</dbReference>
<feature type="transmembrane region" description="Helical" evidence="1">
    <location>
        <begin position="24"/>
        <end position="47"/>
    </location>
</feature>
<accession>A0A1G7R678</accession>
<feature type="domain" description="Acyltransferase 3" evidence="2">
    <location>
        <begin position="27"/>
        <end position="371"/>
    </location>
</feature>
<evidence type="ECO:0000313" key="4">
    <source>
        <dbReference type="Proteomes" id="UP000182427"/>
    </source>
</evidence>
<protein>
    <submittedName>
        <fullName evidence="3">Peptidoglycan/LPS O-acetylase OafA/YrhL, contains acyltransferase and SGNH-hydrolase domains</fullName>
    </submittedName>
</protein>
<evidence type="ECO:0000313" key="3">
    <source>
        <dbReference type="EMBL" id="SDG06214.1"/>
    </source>
</evidence>
<keyword evidence="3" id="KW-0378">Hydrolase</keyword>
<feature type="transmembrane region" description="Helical" evidence="1">
    <location>
        <begin position="106"/>
        <end position="127"/>
    </location>
</feature>
<sequence length="404" mass="45684">MPEGSSLQQASGVKVTDHSRRPSLPYVGLDLVRVVAAVIVMLFHFSWWEWAAYHGKIPASVPTYPRLGLIFAGGWVGVEIFFVLSGFVIAFSAAGSGALDFVRKRFIRLYPAAWICASITALIRIIVNKEPVASIEPLWRHSMLLVPNSTWIDGVYWTLGLEMIFYLILFVLLAFHAMKWLEAVMSVLTLAGACFWLEALLTQLGVLKSFKAADISHHFLHGRFSQILLLQHGCFFAAGVFLWLILLHRPTVTRWCFLTLAVLTGAIEIFFHALDLEKLSGMANLPFAWQLPLALWLGSLVIIMLSVRRNELWSRFFRRRGVHLVRIAALTTYPLYLVHQIVGYEMMSFAFRRYSAFLCLVIACVACSLLAFAIHRFGELPLQRLLRKLTGLRRRDPLPAVSVP</sequence>
<keyword evidence="4" id="KW-1185">Reference proteome</keyword>
<dbReference type="EMBL" id="LT629690">
    <property type="protein sequence ID" value="SDG06214.1"/>
    <property type="molecule type" value="Genomic_DNA"/>
</dbReference>
<dbReference type="OrthoDB" id="290051at2"/>
<feature type="transmembrane region" description="Helical" evidence="1">
    <location>
        <begin position="67"/>
        <end position="94"/>
    </location>
</feature>
<keyword evidence="1" id="KW-1133">Transmembrane helix</keyword>
<evidence type="ECO:0000256" key="1">
    <source>
        <dbReference type="SAM" id="Phobius"/>
    </source>
</evidence>
<keyword evidence="1" id="KW-0472">Membrane</keyword>
<keyword evidence="3" id="KW-0808">Transferase</keyword>
<dbReference type="InterPro" id="IPR002656">
    <property type="entry name" value="Acyl_transf_3_dom"/>
</dbReference>
<organism evidence="3 4">
    <name type="scientific">Terriglobus roseus</name>
    <dbReference type="NCBI Taxonomy" id="392734"/>
    <lineage>
        <taxon>Bacteria</taxon>
        <taxon>Pseudomonadati</taxon>
        <taxon>Acidobacteriota</taxon>
        <taxon>Terriglobia</taxon>
        <taxon>Terriglobales</taxon>
        <taxon>Acidobacteriaceae</taxon>
        <taxon>Terriglobus</taxon>
    </lineage>
</organism>
<feature type="transmembrane region" description="Helical" evidence="1">
    <location>
        <begin position="154"/>
        <end position="175"/>
    </location>
</feature>
<dbReference type="RefSeq" id="WP_083346822.1">
    <property type="nucleotide sequence ID" value="NZ_LT629690.1"/>
</dbReference>
<feature type="transmembrane region" description="Helical" evidence="1">
    <location>
        <begin position="354"/>
        <end position="374"/>
    </location>
</feature>
<gene>
    <name evidence="3" type="ORF">SAMN05444167_4150</name>
</gene>
<dbReference type="PANTHER" id="PTHR23028">
    <property type="entry name" value="ACETYLTRANSFERASE"/>
    <property type="match status" value="1"/>
</dbReference>
<dbReference type="Pfam" id="PF01757">
    <property type="entry name" value="Acyl_transf_3"/>
    <property type="match status" value="1"/>
</dbReference>
<dbReference type="AlphaFoldDB" id="A0A1G7R678"/>
<dbReference type="GO" id="GO:0009103">
    <property type="term" value="P:lipopolysaccharide biosynthetic process"/>
    <property type="evidence" value="ECO:0007669"/>
    <property type="project" value="TreeGrafter"/>
</dbReference>
<dbReference type="InterPro" id="IPR050879">
    <property type="entry name" value="Acyltransferase_3"/>
</dbReference>
<keyword evidence="1" id="KW-0812">Transmembrane</keyword>
<feature type="transmembrane region" description="Helical" evidence="1">
    <location>
        <begin position="324"/>
        <end position="342"/>
    </location>
</feature>
<feature type="transmembrane region" description="Helical" evidence="1">
    <location>
        <begin position="286"/>
        <end position="303"/>
    </location>
</feature>
<dbReference type="GO" id="GO:0016020">
    <property type="term" value="C:membrane"/>
    <property type="evidence" value="ECO:0007669"/>
    <property type="project" value="TreeGrafter"/>
</dbReference>
<dbReference type="PANTHER" id="PTHR23028:SF53">
    <property type="entry name" value="ACYL_TRANSF_3 DOMAIN-CONTAINING PROTEIN"/>
    <property type="match status" value="1"/>
</dbReference>
<keyword evidence="3" id="KW-0012">Acyltransferase</keyword>
<feature type="transmembrane region" description="Helical" evidence="1">
    <location>
        <begin position="227"/>
        <end position="248"/>
    </location>
</feature>
<feature type="transmembrane region" description="Helical" evidence="1">
    <location>
        <begin position="255"/>
        <end position="274"/>
    </location>
</feature>
<proteinExistence type="predicted"/>
<dbReference type="GO" id="GO:0016787">
    <property type="term" value="F:hydrolase activity"/>
    <property type="evidence" value="ECO:0007669"/>
    <property type="project" value="UniProtKB-KW"/>
</dbReference>
<evidence type="ECO:0000259" key="2">
    <source>
        <dbReference type="Pfam" id="PF01757"/>
    </source>
</evidence>